<evidence type="ECO:0000256" key="3">
    <source>
        <dbReference type="ARBA" id="ARBA00022679"/>
    </source>
</evidence>
<dbReference type="FunFam" id="3.30.200.20:FF:000039">
    <property type="entry name" value="receptor-like protein kinase FERONIA"/>
    <property type="match status" value="1"/>
</dbReference>
<dbReference type="InterPro" id="IPR017441">
    <property type="entry name" value="Protein_kinase_ATP_BS"/>
</dbReference>
<accession>A0AAV6ILX3</accession>
<dbReference type="GO" id="GO:0005886">
    <property type="term" value="C:plasma membrane"/>
    <property type="evidence" value="ECO:0007669"/>
    <property type="project" value="TreeGrafter"/>
</dbReference>
<dbReference type="GO" id="GO:0009506">
    <property type="term" value="C:plasmodesma"/>
    <property type="evidence" value="ECO:0007669"/>
    <property type="project" value="TreeGrafter"/>
</dbReference>
<keyword evidence="4 8" id="KW-0547">Nucleotide-binding</keyword>
<comment type="subcellular location">
    <subcellularLocation>
        <location evidence="1">Membrane</location>
        <topology evidence="1">Single-pass type I membrane protein</topology>
    </subcellularLocation>
</comment>
<dbReference type="PROSITE" id="PS50011">
    <property type="entry name" value="PROTEIN_KINASE_DOM"/>
    <property type="match status" value="1"/>
</dbReference>
<dbReference type="EMBL" id="JACTNZ010000010">
    <property type="protein sequence ID" value="KAG5527700.1"/>
    <property type="molecule type" value="Genomic_DNA"/>
</dbReference>
<keyword evidence="2" id="KW-0723">Serine/threonine-protein kinase</keyword>
<evidence type="ECO:0000256" key="6">
    <source>
        <dbReference type="ARBA" id="ARBA00022840"/>
    </source>
</evidence>
<evidence type="ECO:0000313" key="13">
    <source>
        <dbReference type="Proteomes" id="UP000823749"/>
    </source>
</evidence>
<proteinExistence type="predicted"/>
<evidence type="ECO:0000256" key="10">
    <source>
        <dbReference type="SAM" id="SignalP"/>
    </source>
</evidence>
<dbReference type="PROSITE" id="PS00107">
    <property type="entry name" value="PROTEIN_KINASE_ATP"/>
    <property type="match status" value="1"/>
</dbReference>
<dbReference type="GO" id="GO:0005524">
    <property type="term" value="F:ATP binding"/>
    <property type="evidence" value="ECO:0007669"/>
    <property type="project" value="UniProtKB-UniRule"/>
</dbReference>
<dbReference type="SUPFAM" id="SSF56112">
    <property type="entry name" value="Protein kinase-like (PK-like)"/>
    <property type="match status" value="2"/>
</dbReference>
<dbReference type="GO" id="GO:0004714">
    <property type="term" value="F:transmembrane receptor protein tyrosine kinase activity"/>
    <property type="evidence" value="ECO:0007669"/>
    <property type="project" value="InterPro"/>
</dbReference>
<dbReference type="Pfam" id="PF12819">
    <property type="entry name" value="Malectin_like"/>
    <property type="match status" value="1"/>
</dbReference>
<keyword evidence="5" id="KW-0418">Kinase</keyword>
<feature type="domain" description="Protein kinase" evidence="11">
    <location>
        <begin position="485"/>
        <end position="1074"/>
    </location>
</feature>
<dbReference type="InterPro" id="IPR000719">
    <property type="entry name" value="Prot_kinase_dom"/>
</dbReference>
<keyword evidence="3" id="KW-0808">Transferase</keyword>
<evidence type="ECO:0000256" key="2">
    <source>
        <dbReference type="ARBA" id="ARBA00022527"/>
    </source>
</evidence>
<dbReference type="InterPro" id="IPR045272">
    <property type="entry name" value="ANXUR1/2-like"/>
</dbReference>
<name>A0AAV6ILX3_9ERIC</name>
<keyword evidence="6 8" id="KW-0067">ATP-binding</keyword>
<feature type="compositionally biased region" description="Basic and acidic residues" evidence="9">
    <location>
        <begin position="1311"/>
        <end position="1326"/>
    </location>
</feature>
<feature type="region of interest" description="Disordered" evidence="9">
    <location>
        <begin position="1300"/>
        <end position="1328"/>
    </location>
</feature>
<evidence type="ECO:0000256" key="5">
    <source>
        <dbReference type="ARBA" id="ARBA00022777"/>
    </source>
</evidence>
<protein>
    <recommendedName>
        <fullName evidence="11">Protein kinase domain-containing protein</fullName>
    </recommendedName>
</protein>
<reference evidence="12" key="1">
    <citation type="submission" date="2020-08" db="EMBL/GenBank/DDBJ databases">
        <title>Plant Genome Project.</title>
        <authorList>
            <person name="Zhang R.-G."/>
        </authorList>
    </citation>
    <scope>NUCLEOTIDE SEQUENCE</scope>
    <source>
        <strain evidence="12">WSP0</strain>
        <tissue evidence="12">Leaf</tissue>
    </source>
</reference>
<evidence type="ECO:0000259" key="11">
    <source>
        <dbReference type="PROSITE" id="PS50011"/>
    </source>
</evidence>
<keyword evidence="10" id="KW-0732">Signal</keyword>
<feature type="binding site" evidence="8">
    <location>
        <position position="514"/>
    </location>
    <ligand>
        <name>ATP</name>
        <dbReference type="ChEBI" id="CHEBI:30616"/>
    </ligand>
</feature>
<evidence type="ECO:0000256" key="7">
    <source>
        <dbReference type="ARBA" id="ARBA00023180"/>
    </source>
</evidence>
<dbReference type="GO" id="GO:0004674">
    <property type="term" value="F:protein serine/threonine kinase activity"/>
    <property type="evidence" value="ECO:0007669"/>
    <property type="project" value="UniProtKB-KW"/>
</dbReference>
<evidence type="ECO:0000256" key="4">
    <source>
        <dbReference type="ARBA" id="ARBA00022741"/>
    </source>
</evidence>
<evidence type="ECO:0000256" key="8">
    <source>
        <dbReference type="PROSITE-ProRule" id="PRU10141"/>
    </source>
</evidence>
<dbReference type="PANTHER" id="PTHR27003:SF460">
    <property type="entry name" value="RECEPTOR-LIKE PROTEIN KINASE FERONIA"/>
    <property type="match status" value="1"/>
</dbReference>
<feature type="signal peptide" evidence="10">
    <location>
        <begin position="1"/>
        <end position="26"/>
    </location>
</feature>
<keyword evidence="7" id="KW-0325">Glycoprotein</keyword>
<keyword evidence="13" id="KW-1185">Reference proteome</keyword>
<dbReference type="Pfam" id="PF07714">
    <property type="entry name" value="PK_Tyr_Ser-Thr"/>
    <property type="match status" value="3"/>
</dbReference>
<dbReference type="InterPro" id="IPR011009">
    <property type="entry name" value="Kinase-like_dom_sf"/>
</dbReference>
<gene>
    <name evidence="12" type="ORF">RHGRI_028591</name>
</gene>
<evidence type="ECO:0000313" key="12">
    <source>
        <dbReference type="EMBL" id="KAG5527700.1"/>
    </source>
</evidence>
<sequence length="1342" mass="150247">MLMHRSPMSALISLLFFLPNFSLTIAVNFPAPYAPIDNFAINCGSSGNSTTPDGRVWIGDIGSKFSQLQQHKSKSVTSKAFHQLSDSAHHVPYMTARISRSQFSYTFKVNPGQKFVRLHFFPVSNPGFERSQAFFTVKAGPYTLLSNFSASLTASALGKKSFVREFCLNVVENQALTITFFPSPSSPSDAAYAFINGIEIVSMPTSLYYTQGNDPGAFVVGQSYRFYIENSTALETIQRSNVGGSSISSVEDSGMFREWSEDSNHLMESIVVPISTTVPIKYTSIPTYIAPQKVYQTAWLHFSELEYAIKDSGQREFCMTINEQIAEAYADNIEWSGGIGVAVYRDYVVKMEGDRMEGKRDLVIAIRPRCHGSRSKHAIFDPILNGVEVFKLSNLDNNLAGPNPECLADSRTSKAPKTGKLPLSYKGVKVIVNGLIIVLTLLNIVVHQLYIWAENSGKKTTSKLSPKEICRRFSLAEMHLATNNFDDAFTIGCGGFGKVYKGIINEGATIVAIKRLNSASKQGAHEFWTEIEMLSQLQHTHLVALIGYCDECQEMMLVYEYMAHGTLADHIYKNRRNDNGISGLTWEKRLNPEYFLTHRLTRKSDVYAFGVVLLEVLCGRPAVDMRLEEERRSLALWAQHCIREGIIHQIIDPHLKTQISPHCLKLFTEVAMKCLHSYSKDRPTMDDVVGSLELALAAQERSSSCIEEAINIGGAEINQITGIVCLDGADLQRMENPMFEQDCTFLSSITTKLTNTKLVQSMTATAKGKDLKREKTNKDNRATNNFDEDLIIGGPSYFDKLYKGCIGDSILVFAIRRFIPSSHWEDSCRPITEILKEVHQKLHHVQIPVGYSNDKGEMIVVYDYMGNGSLGNHLFRMDGDPIPWKKRLEICISVTRGLQHLHSSLSQILTHHVEINTNKIMLDNDWVPKFPLDIKWFPCDTGSKYPEVLVPSNVATADESFTLVGAKYYAPEYLASDGVMKESNVYSLGVVLLDVVYGYKALNPMLHCGHWTSVDCFKSCMKRKCIGHIIDPYLMGKVTPECFREFAKIVNDCLLHERNKRPSMDDVVRRLEFTLELLETSGDHAQFSGASNDDQSEKSFKEAVIRAYNNALFNNNDPLFIDRDYIVMDPNATSFCGPFVTNEMSWDASDNVLGDSDYHSTHLIKGVLYFSAANADEERQSRRLYVTVHISQASQVGAAYSHRSTPFSVAQLDLLSLTWSCSIDIFPIWVQPKILFSTSPPCLQVHPSARLLYPTRIHTSIKSSLSRIPLLFCPSSSLAPSDLTSTVYVRAALTSNTNDADPISNALDPQPRFDDKKKGDTSRGPETETEYLSLGKYLFVEM</sequence>
<feature type="chain" id="PRO_5043686417" description="Protein kinase domain-containing protein" evidence="10">
    <location>
        <begin position="27"/>
        <end position="1342"/>
    </location>
</feature>
<evidence type="ECO:0000256" key="9">
    <source>
        <dbReference type="SAM" id="MobiDB-lite"/>
    </source>
</evidence>
<dbReference type="FunFam" id="2.60.120.430:FF:000003">
    <property type="entry name" value="FERONIA receptor-like kinase"/>
    <property type="match status" value="1"/>
</dbReference>
<dbReference type="Gene3D" id="1.10.510.10">
    <property type="entry name" value="Transferase(Phosphotransferase) domain 1"/>
    <property type="match status" value="2"/>
</dbReference>
<dbReference type="Gene3D" id="2.60.120.430">
    <property type="entry name" value="Galactose-binding lectin"/>
    <property type="match status" value="1"/>
</dbReference>
<dbReference type="InterPro" id="IPR001245">
    <property type="entry name" value="Ser-Thr/Tyr_kinase_cat_dom"/>
</dbReference>
<organism evidence="12 13">
    <name type="scientific">Rhododendron griersonianum</name>
    <dbReference type="NCBI Taxonomy" id="479676"/>
    <lineage>
        <taxon>Eukaryota</taxon>
        <taxon>Viridiplantae</taxon>
        <taxon>Streptophyta</taxon>
        <taxon>Embryophyta</taxon>
        <taxon>Tracheophyta</taxon>
        <taxon>Spermatophyta</taxon>
        <taxon>Magnoliopsida</taxon>
        <taxon>eudicotyledons</taxon>
        <taxon>Gunneridae</taxon>
        <taxon>Pentapetalae</taxon>
        <taxon>asterids</taxon>
        <taxon>Ericales</taxon>
        <taxon>Ericaceae</taxon>
        <taxon>Ericoideae</taxon>
        <taxon>Rhodoreae</taxon>
        <taxon>Rhododendron</taxon>
    </lineage>
</organism>
<comment type="caution">
    <text evidence="12">The sequence shown here is derived from an EMBL/GenBank/DDBJ whole genome shotgun (WGS) entry which is preliminary data.</text>
</comment>
<dbReference type="Proteomes" id="UP000823749">
    <property type="component" value="Chromosome 10"/>
</dbReference>
<evidence type="ECO:0000256" key="1">
    <source>
        <dbReference type="ARBA" id="ARBA00004479"/>
    </source>
</evidence>
<dbReference type="PANTHER" id="PTHR27003">
    <property type="entry name" value="OS07G0166700 PROTEIN"/>
    <property type="match status" value="1"/>
</dbReference>
<dbReference type="InterPro" id="IPR024788">
    <property type="entry name" value="Malectin-like_Carb-bd_dom"/>
</dbReference>
<dbReference type="Gene3D" id="3.30.200.20">
    <property type="entry name" value="Phosphorylase Kinase, domain 1"/>
    <property type="match status" value="2"/>
</dbReference>